<protein>
    <submittedName>
        <fullName evidence="10">Uncharacterized protein</fullName>
    </submittedName>
</protein>
<keyword evidence="11" id="KW-1185">Reference proteome</keyword>
<feature type="transmembrane region" description="Helical" evidence="9">
    <location>
        <begin position="39"/>
        <end position="61"/>
    </location>
</feature>
<evidence type="ECO:0000313" key="11">
    <source>
        <dbReference type="Proteomes" id="UP000036987"/>
    </source>
</evidence>
<evidence type="ECO:0000256" key="3">
    <source>
        <dbReference type="ARBA" id="ARBA00022528"/>
    </source>
</evidence>
<name>A0A0K9P149_ZOSMR</name>
<dbReference type="GO" id="GO:0031969">
    <property type="term" value="C:chloroplast membrane"/>
    <property type="evidence" value="ECO:0007669"/>
    <property type="project" value="UniProtKB-SubCell"/>
</dbReference>
<comment type="similarity">
    <text evidence="2">Belongs to the RETICULATA family.</text>
</comment>
<evidence type="ECO:0000256" key="4">
    <source>
        <dbReference type="ARBA" id="ARBA00022640"/>
    </source>
</evidence>
<evidence type="ECO:0000256" key="5">
    <source>
        <dbReference type="ARBA" id="ARBA00022692"/>
    </source>
</evidence>
<sequence length="152" mass="16843">MVVYAAHKRRIEYQGVFEAERPGCSFSVKQRIATYFYKGLMYGAVGFGCGLLGQGIANFIMTAKRSVNTSDEHEDVPVPPLFKSAALWGVFLGYSSNTRYQIINGLERVVEASPMSKRFPAIAMAFTVGARFSNNIYGGMQFVDWARLSGCQ</sequence>
<reference evidence="11" key="1">
    <citation type="journal article" date="2016" name="Nature">
        <title>The genome of the seagrass Zostera marina reveals angiosperm adaptation to the sea.</title>
        <authorList>
            <person name="Olsen J.L."/>
            <person name="Rouze P."/>
            <person name="Verhelst B."/>
            <person name="Lin Y.-C."/>
            <person name="Bayer T."/>
            <person name="Collen J."/>
            <person name="Dattolo E."/>
            <person name="De Paoli E."/>
            <person name="Dittami S."/>
            <person name="Maumus F."/>
            <person name="Michel G."/>
            <person name="Kersting A."/>
            <person name="Lauritano C."/>
            <person name="Lohaus R."/>
            <person name="Toepel M."/>
            <person name="Tonon T."/>
            <person name="Vanneste K."/>
            <person name="Amirebrahimi M."/>
            <person name="Brakel J."/>
            <person name="Bostroem C."/>
            <person name="Chovatia M."/>
            <person name="Grimwood J."/>
            <person name="Jenkins J.W."/>
            <person name="Jueterbock A."/>
            <person name="Mraz A."/>
            <person name="Stam W.T."/>
            <person name="Tice H."/>
            <person name="Bornberg-Bauer E."/>
            <person name="Green P.J."/>
            <person name="Pearson G.A."/>
            <person name="Procaccini G."/>
            <person name="Duarte C.M."/>
            <person name="Schmutz J."/>
            <person name="Reusch T.B.H."/>
            <person name="Van de Peer Y."/>
        </authorList>
    </citation>
    <scope>NUCLEOTIDE SEQUENCE [LARGE SCALE GENOMIC DNA]</scope>
    <source>
        <strain evidence="11">cv. Finnish</strain>
    </source>
</reference>
<dbReference type="AlphaFoldDB" id="A0A0K9P149"/>
<comment type="caution">
    <text evidence="10">The sequence shown here is derived from an EMBL/GenBank/DDBJ whole genome shotgun (WGS) entry which is preliminary data.</text>
</comment>
<dbReference type="OrthoDB" id="205639at2759"/>
<dbReference type="Proteomes" id="UP000036987">
    <property type="component" value="Unassembled WGS sequence"/>
</dbReference>
<keyword evidence="6" id="KW-0809">Transit peptide</keyword>
<dbReference type="InterPro" id="IPR021825">
    <property type="entry name" value="RETICULATA-related"/>
</dbReference>
<evidence type="ECO:0000256" key="9">
    <source>
        <dbReference type="SAM" id="Phobius"/>
    </source>
</evidence>
<keyword evidence="4" id="KW-0934">Plastid</keyword>
<dbReference type="PANTHER" id="PTHR31038">
    <property type="entry name" value="EXPRESSED PROTEIN-RELATED"/>
    <property type="match status" value="1"/>
</dbReference>
<dbReference type="EMBL" id="LFYR01001320">
    <property type="protein sequence ID" value="KMZ62781.1"/>
    <property type="molecule type" value="Genomic_DNA"/>
</dbReference>
<gene>
    <name evidence="10" type="ORF">ZOSMA_445G00010</name>
</gene>
<evidence type="ECO:0000256" key="1">
    <source>
        <dbReference type="ARBA" id="ARBA00004508"/>
    </source>
</evidence>
<keyword evidence="8 9" id="KW-0472">Membrane</keyword>
<dbReference type="Pfam" id="PF11891">
    <property type="entry name" value="RETICULATA-like"/>
    <property type="match status" value="1"/>
</dbReference>
<dbReference type="PANTHER" id="PTHR31038:SF19">
    <property type="entry name" value="PROTEIN RETICULATA, CHLOROPLASTIC"/>
    <property type="match status" value="1"/>
</dbReference>
<proteinExistence type="inferred from homology"/>
<evidence type="ECO:0000256" key="8">
    <source>
        <dbReference type="ARBA" id="ARBA00023136"/>
    </source>
</evidence>
<evidence type="ECO:0000313" key="10">
    <source>
        <dbReference type="EMBL" id="KMZ62781.1"/>
    </source>
</evidence>
<evidence type="ECO:0000256" key="7">
    <source>
        <dbReference type="ARBA" id="ARBA00022989"/>
    </source>
</evidence>
<evidence type="ECO:0000256" key="2">
    <source>
        <dbReference type="ARBA" id="ARBA00010793"/>
    </source>
</evidence>
<organism evidence="10 11">
    <name type="scientific">Zostera marina</name>
    <name type="common">Eelgrass</name>
    <dbReference type="NCBI Taxonomy" id="29655"/>
    <lineage>
        <taxon>Eukaryota</taxon>
        <taxon>Viridiplantae</taxon>
        <taxon>Streptophyta</taxon>
        <taxon>Embryophyta</taxon>
        <taxon>Tracheophyta</taxon>
        <taxon>Spermatophyta</taxon>
        <taxon>Magnoliopsida</taxon>
        <taxon>Liliopsida</taxon>
        <taxon>Zosteraceae</taxon>
        <taxon>Zostera</taxon>
    </lineage>
</organism>
<accession>A0A0K9P149</accession>
<keyword evidence="7 9" id="KW-1133">Transmembrane helix</keyword>
<comment type="subcellular location">
    <subcellularLocation>
        <location evidence="1">Plastid</location>
        <location evidence="1">Chloroplast membrane</location>
        <topology evidence="1">Multi-pass membrane protein</topology>
    </subcellularLocation>
</comment>
<evidence type="ECO:0000256" key="6">
    <source>
        <dbReference type="ARBA" id="ARBA00022946"/>
    </source>
</evidence>
<keyword evidence="3" id="KW-0150">Chloroplast</keyword>
<dbReference type="OMA" id="TCHMFEP"/>
<dbReference type="STRING" id="29655.A0A0K9P149"/>
<keyword evidence="5 9" id="KW-0812">Transmembrane</keyword>